<dbReference type="InterPro" id="IPR041382">
    <property type="entry name" value="SH3_16"/>
</dbReference>
<evidence type="ECO:0000259" key="1">
    <source>
        <dbReference type="Pfam" id="PF18348"/>
    </source>
</evidence>
<dbReference type="Proteomes" id="UP000502502">
    <property type="component" value="Chromosome"/>
</dbReference>
<evidence type="ECO:0000313" key="2">
    <source>
        <dbReference type="EMBL" id="QIL02286.1"/>
    </source>
</evidence>
<gene>
    <name evidence="2" type="ORF">G7078_05435</name>
</gene>
<reference evidence="2 3" key="1">
    <citation type="submission" date="2020-03" db="EMBL/GenBank/DDBJ databases">
        <title>Sphingomonas sp. nov., isolated from fish.</title>
        <authorList>
            <person name="Hyun D.-W."/>
            <person name="Bae J.-W."/>
        </authorList>
    </citation>
    <scope>NUCLEOTIDE SEQUENCE [LARGE SCALE GENOMIC DNA]</scope>
    <source>
        <strain evidence="2 3">HDW15C</strain>
    </source>
</reference>
<dbReference type="AlphaFoldDB" id="A0A6G7ZN15"/>
<protein>
    <submittedName>
        <fullName evidence="2">SH3 domain-containing protein</fullName>
    </submittedName>
</protein>
<proteinExistence type="predicted"/>
<dbReference type="KEGG" id="ssin:G7078_05435"/>
<dbReference type="EMBL" id="CP049871">
    <property type="protein sequence ID" value="QIL02286.1"/>
    <property type="molecule type" value="Genomic_DNA"/>
</dbReference>
<evidence type="ECO:0000313" key="3">
    <source>
        <dbReference type="Proteomes" id="UP000502502"/>
    </source>
</evidence>
<sequence>MADIALAGQVIASHYAQPLLRSLAANADLMDRPSADGEIVGRLTAGDGFDMLDNTLGWAWGYAGPERRVGYIRADALAG</sequence>
<name>A0A6G7ZN15_9SPHN</name>
<dbReference type="RefSeq" id="WP_166093798.1">
    <property type="nucleotide sequence ID" value="NZ_CP049871.1"/>
</dbReference>
<dbReference type="Pfam" id="PF18348">
    <property type="entry name" value="SH3_16"/>
    <property type="match status" value="1"/>
</dbReference>
<feature type="domain" description="Bacterial dipeptidyl-peptidase SH3" evidence="1">
    <location>
        <begin position="29"/>
        <end position="77"/>
    </location>
</feature>
<organism evidence="2 3">
    <name type="scientific">Sphingomonas sinipercae</name>
    <dbReference type="NCBI Taxonomy" id="2714944"/>
    <lineage>
        <taxon>Bacteria</taxon>
        <taxon>Pseudomonadati</taxon>
        <taxon>Pseudomonadota</taxon>
        <taxon>Alphaproteobacteria</taxon>
        <taxon>Sphingomonadales</taxon>
        <taxon>Sphingomonadaceae</taxon>
        <taxon>Sphingomonas</taxon>
    </lineage>
</organism>
<accession>A0A6G7ZN15</accession>
<keyword evidence="3" id="KW-1185">Reference proteome</keyword>